<feature type="compositionally biased region" description="Basic and acidic residues" evidence="23">
    <location>
        <begin position="353"/>
        <end position="367"/>
    </location>
</feature>
<dbReference type="AlphaFoldDB" id="A0A6G1P8G2"/>
<feature type="region of interest" description="Disordered" evidence="23">
    <location>
        <begin position="268"/>
        <end position="367"/>
    </location>
</feature>
<sequence>MASTDVRSLLEACVKKINHNTAQPENFLRQVFTVSGVQDEVAEDFTTLTKTLYDLHKAEEPADYKGSPLAQLVVDNFDEEQIWQELELQNSAVLKHFKNAITEALSDETLTLLVEDYENEEEHSVDEEEEDEEEPSRQSKKMPVVAEDGTEDTDEDLDFDFIVDALEKEEKQKKEIEWKGKTKLVPSEVDDKFFKLSEMELFLDEMDKREGKKEGEEDDIDYFQDMPSDEDDELDLDQIISSKKQTKNIVKSSRSLKYKDFFDAVDGEVGKADDLSDGEDDSMDKLQEESEEEMDEEEEDYDSEEDGDDEDDETSQSKASRKKVTFNLSEDEDTEGEDIQDIFGGKSASSAKSDSKSSFEKRQEKMSAKIEELEKAALAEKPWQLSGEVTAQTRPENSMLEEDVEFEQASRMAPTITEETTLQLEDIIKQRIKDQAFDDVVRKEKPKEEVFEYKKRLTLDHEKSKQSLAEIYEQEYLKQTQQKTEEEENPAHVEIQKLMDTLFLKLDALSNFHFTPKPPVPEVKVVSNLPSITMEEVAPVSASNATLLAPEEIKEKNKAGDILGDTEKMSTDKKRERRHKKKLKHLKIKEKERRQKLKEASKIGDNKKPSKAEVRENLNKLTKGGKTTILKDEGKDKALRSSQAFFSQLQDQSTIMLGGGFKAERLRVNLRLVINRLKLLEKKKTELAQKARKEIADYLSSGKDERARIRVEHIIREDYLVEAMEILELYCDLLLARFGLIQSMKELDPGLQEAVSTLIWAAPRLQSEVSELKTGSLDSIICKCFFQVSEQLCAKYSKEYGKLCRTNQIGTVNDRLMHKLSVEAPPKILVERYLIEIAKNYNVPYEPDAMVRPEVCPGDEADLIDVDNDKKSGGGGGGGGFTAPPAAAMPMAMPMPMPMPTAFNYPTPKGADPFNGPIGTYNHFQPPMGGGQPPQLPTSPPTYESIDDLTDKPSVPSQVIGPGPSSQIYDNSALPELPSVPDTLPTSSLGGKANTSDDIDFDDLTRRFEELKKKT</sequence>
<evidence type="ECO:0000256" key="10">
    <source>
        <dbReference type="ARBA" id="ARBA00022552"/>
    </source>
</evidence>
<dbReference type="InterPro" id="IPR012173">
    <property type="entry name" value="Mpp10"/>
</dbReference>
<feature type="compositionally biased region" description="Acidic residues" evidence="23">
    <location>
        <begin position="329"/>
        <end position="340"/>
    </location>
</feature>
<evidence type="ECO:0000256" key="1">
    <source>
        <dbReference type="ARBA" id="ARBA00004214"/>
    </source>
</evidence>
<evidence type="ECO:0000256" key="13">
    <source>
        <dbReference type="ARBA" id="ARBA00023212"/>
    </source>
</evidence>
<feature type="region of interest" description="Disordered" evidence="23">
    <location>
        <begin position="925"/>
        <end position="998"/>
    </location>
</feature>
<evidence type="ECO:0000256" key="8">
    <source>
        <dbReference type="ARBA" id="ARBA00022490"/>
    </source>
</evidence>
<evidence type="ECO:0000256" key="23">
    <source>
        <dbReference type="SAM" id="MobiDB-lite"/>
    </source>
</evidence>
<evidence type="ECO:0000256" key="5">
    <source>
        <dbReference type="ARBA" id="ARBA00004604"/>
    </source>
</evidence>
<protein>
    <recommendedName>
        <fullName evidence="7">IST1 homolog</fullName>
    </recommendedName>
    <alternativeName>
        <fullName evidence="19">Charged multivesicular body protein 8</fullName>
    </alternativeName>
</protein>
<evidence type="ECO:0000256" key="16">
    <source>
        <dbReference type="ARBA" id="ARBA00023306"/>
    </source>
</evidence>
<evidence type="ECO:0000256" key="14">
    <source>
        <dbReference type="ARBA" id="ARBA00023242"/>
    </source>
</evidence>
<keyword evidence="10" id="KW-0698">rRNA processing</keyword>
<feature type="compositionally biased region" description="Acidic residues" evidence="23">
    <location>
        <begin position="118"/>
        <end position="134"/>
    </location>
</feature>
<keyword evidence="15 24" id="KW-0687">Ribonucleoprotein</keyword>
<reference evidence="24 25" key="1">
    <citation type="submission" date="2019-02" db="EMBL/GenBank/DDBJ databases">
        <title>Opniocepnalus argus genome.</title>
        <authorList>
            <person name="Zhou C."/>
            <person name="Xiao S."/>
        </authorList>
    </citation>
    <scope>NUCLEOTIDE SEQUENCE [LARGE SCALE GENOMIC DNA]</scope>
    <source>
        <strain evidence="24">OARG1902GOOAL</strain>
        <tissue evidence="24">Muscle</tissue>
    </source>
</reference>
<evidence type="ECO:0000256" key="12">
    <source>
        <dbReference type="ARBA" id="ARBA00022618"/>
    </source>
</evidence>
<feature type="compositionally biased region" description="Polar residues" evidence="23">
    <location>
        <begin position="239"/>
        <end position="251"/>
    </location>
</feature>
<comment type="similarity">
    <text evidence="18">Belongs to the MPP10 family.</text>
</comment>
<dbReference type="GO" id="GO:0034457">
    <property type="term" value="C:Mpp10 complex"/>
    <property type="evidence" value="ECO:0007669"/>
    <property type="project" value="InterPro"/>
</dbReference>
<dbReference type="GO" id="GO:0005813">
    <property type="term" value="C:centrosome"/>
    <property type="evidence" value="ECO:0007669"/>
    <property type="project" value="UniProtKB-SubCell"/>
</dbReference>
<comment type="subcellular location">
    <subcellularLocation>
        <location evidence="3">Cytoplasm</location>
        <location evidence="3">Cytoskeleton</location>
        <location evidence="3">Microtubule organizing center</location>
        <location evidence="3">Centrosome</location>
    </subcellularLocation>
    <subcellularLocation>
        <location evidence="4">Cytoplasmic vesicle</location>
    </subcellularLocation>
    <subcellularLocation>
        <location evidence="1">Midbody</location>
    </subcellularLocation>
    <subcellularLocation>
        <location evidence="2">Nucleus envelope</location>
    </subcellularLocation>
    <subcellularLocation>
        <location evidence="5">Nucleus</location>
        <location evidence="5">Nucleolus</location>
    </subcellularLocation>
</comment>
<keyword evidence="14" id="KW-0539">Nucleus</keyword>
<dbReference type="GO" id="GO:0005732">
    <property type="term" value="C:sno(s)RNA-containing ribonucleoprotein complex"/>
    <property type="evidence" value="ECO:0007669"/>
    <property type="project" value="InterPro"/>
</dbReference>
<evidence type="ECO:0000256" key="17">
    <source>
        <dbReference type="ARBA" id="ARBA00023329"/>
    </source>
</evidence>
<keyword evidence="17" id="KW-0968">Cytoplasmic vesicle</keyword>
<accession>A0A6G1P8G2</accession>
<evidence type="ECO:0000256" key="19">
    <source>
        <dbReference type="ARBA" id="ARBA00032374"/>
    </source>
</evidence>
<dbReference type="Pfam" id="PF03398">
    <property type="entry name" value="Ist1"/>
    <property type="match status" value="1"/>
</dbReference>
<feature type="compositionally biased region" description="Acidic residues" evidence="23">
    <location>
        <begin position="289"/>
        <end position="314"/>
    </location>
</feature>
<dbReference type="GO" id="GO:0031410">
    <property type="term" value="C:cytoplasmic vesicle"/>
    <property type="evidence" value="ECO:0007669"/>
    <property type="project" value="UniProtKB-SubCell"/>
</dbReference>
<comment type="subunit">
    <text evidence="21">Interacts with CHMP1A, CHMP1B, VPS4A and VTA1. Interacts with SPAST, STAMBP, and USP8. May interact with VPS37B. May associate with the ESCRT-I complex. Interacts with MITD1, in competition with VSP4. Interacts with SPART (via MIT domain); leading to the recruitment of SPART to midbodies. Interacts with SPAST.</text>
</comment>
<feature type="compositionally biased region" description="Acidic residues" evidence="23">
    <location>
        <begin position="216"/>
        <end position="236"/>
    </location>
</feature>
<evidence type="ECO:0000256" key="18">
    <source>
        <dbReference type="ARBA" id="ARBA00029455"/>
    </source>
</evidence>
<dbReference type="PANTHER" id="PTHR17039:SF0">
    <property type="entry name" value="U3 SMALL NUCLEOLAR RIBONUCLEOPROTEIN PROTEIN MPP10"/>
    <property type="match status" value="1"/>
</dbReference>
<evidence type="ECO:0000256" key="21">
    <source>
        <dbReference type="ARBA" id="ARBA00046920"/>
    </source>
</evidence>
<evidence type="ECO:0000256" key="3">
    <source>
        <dbReference type="ARBA" id="ARBA00004300"/>
    </source>
</evidence>
<comment type="function">
    <text evidence="20">ESCRT-III-like protein involved in cytokinesis, nuclear envelope reassembly and endosomal tubulation. Is required for efficient abscission during cytokinesis. Involved in recruiting VPS4A and/or VPS4B to the midbody of dividing cells. During late anaphase, involved in nuclear envelope reassembly and mitotic spindle disassembly together with the ESCRT-III complex: IST1 acts by mediating the recruitment of SPAST to the nuclear membrane, leading to microtubule severing. Recruited to the reforming nuclear envelope (NE) during anaphase by LEMD2. Regulates early endosomal tubulation together with the ESCRT-III complex by mediating the recruitment of SPAST.</text>
</comment>
<dbReference type="GO" id="GO:0015031">
    <property type="term" value="P:protein transport"/>
    <property type="evidence" value="ECO:0007669"/>
    <property type="project" value="InterPro"/>
</dbReference>
<gene>
    <name evidence="24" type="ORF">EXN66_Car002194</name>
</gene>
<keyword evidence="16" id="KW-0131">Cell cycle</keyword>
<dbReference type="InterPro" id="IPR042277">
    <property type="entry name" value="IST1-like"/>
</dbReference>
<keyword evidence="9" id="KW-0690">Ribosome biogenesis</keyword>
<organism evidence="24 25">
    <name type="scientific">Channa argus</name>
    <name type="common">Northern snakehead</name>
    <name type="synonym">Ophicephalus argus</name>
    <dbReference type="NCBI Taxonomy" id="215402"/>
    <lineage>
        <taxon>Eukaryota</taxon>
        <taxon>Metazoa</taxon>
        <taxon>Chordata</taxon>
        <taxon>Craniata</taxon>
        <taxon>Vertebrata</taxon>
        <taxon>Euteleostomi</taxon>
        <taxon>Actinopterygii</taxon>
        <taxon>Neopterygii</taxon>
        <taxon>Teleostei</taxon>
        <taxon>Neoteleostei</taxon>
        <taxon>Acanthomorphata</taxon>
        <taxon>Anabantaria</taxon>
        <taxon>Anabantiformes</taxon>
        <taxon>Channoidei</taxon>
        <taxon>Channidae</taxon>
        <taxon>Channa</taxon>
    </lineage>
</organism>
<keyword evidence="13" id="KW-0206">Cytoskeleton</keyword>
<keyword evidence="12" id="KW-0132">Cell division</keyword>
<feature type="region of interest" description="Disordered" evidence="23">
    <location>
        <begin position="118"/>
        <end position="153"/>
    </location>
</feature>
<keyword evidence="22" id="KW-0175">Coiled coil</keyword>
<name>A0A6G1P8G2_CHAAH</name>
<dbReference type="GO" id="GO:0032040">
    <property type="term" value="C:small-subunit processome"/>
    <property type="evidence" value="ECO:0007669"/>
    <property type="project" value="TreeGrafter"/>
</dbReference>
<feature type="region of interest" description="Disordered" evidence="23">
    <location>
        <begin position="593"/>
        <end position="619"/>
    </location>
</feature>
<evidence type="ECO:0000313" key="25">
    <source>
        <dbReference type="Proteomes" id="UP000503349"/>
    </source>
</evidence>
<keyword evidence="11" id="KW-0597">Phosphoprotein</keyword>
<dbReference type="Proteomes" id="UP000503349">
    <property type="component" value="Chromosome 2"/>
</dbReference>
<evidence type="ECO:0000256" key="9">
    <source>
        <dbReference type="ARBA" id="ARBA00022517"/>
    </source>
</evidence>
<dbReference type="Gene3D" id="1.20.1260.60">
    <property type="entry name" value="Vacuolar protein sorting-associated protein Ist1"/>
    <property type="match status" value="1"/>
</dbReference>
<dbReference type="FunFam" id="1.20.1260.60:FF:000001">
    <property type="entry name" value="IST1 homolog isoform X1"/>
    <property type="match status" value="1"/>
</dbReference>
<dbReference type="PANTHER" id="PTHR17039">
    <property type="entry name" value="U3 SMALL NUCLEOLAR RIBONUCLEOPROTEIN PROTEIN MPP10"/>
    <property type="match status" value="1"/>
</dbReference>
<evidence type="ECO:0000256" key="2">
    <source>
        <dbReference type="ARBA" id="ARBA00004259"/>
    </source>
</evidence>
<dbReference type="GO" id="GO:0005635">
    <property type="term" value="C:nuclear envelope"/>
    <property type="evidence" value="ECO:0007669"/>
    <property type="project" value="UniProtKB-SubCell"/>
</dbReference>
<evidence type="ECO:0000256" key="20">
    <source>
        <dbReference type="ARBA" id="ARBA00046124"/>
    </source>
</evidence>
<evidence type="ECO:0000256" key="4">
    <source>
        <dbReference type="ARBA" id="ARBA00004541"/>
    </source>
</evidence>
<evidence type="ECO:0000256" key="7">
    <source>
        <dbReference type="ARBA" id="ARBA00014513"/>
    </source>
</evidence>
<dbReference type="InterPro" id="IPR005061">
    <property type="entry name" value="Ist1"/>
</dbReference>
<proteinExistence type="inferred from homology"/>
<evidence type="ECO:0000256" key="15">
    <source>
        <dbReference type="ARBA" id="ARBA00023274"/>
    </source>
</evidence>
<evidence type="ECO:0000256" key="11">
    <source>
        <dbReference type="ARBA" id="ARBA00022553"/>
    </source>
</evidence>
<evidence type="ECO:0000256" key="22">
    <source>
        <dbReference type="SAM" id="Coils"/>
    </source>
</evidence>
<keyword evidence="8" id="KW-0963">Cytoplasm</keyword>
<dbReference type="GO" id="GO:0030496">
    <property type="term" value="C:midbody"/>
    <property type="evidence" value="ECO:0007669"/>
    <property type="project" value="UniProtKB-SubCell"/>
</dbReference>
<comment type="similarity">
    <text evidence="6">Belongs to the IST1 family.</text>
</comment>
<dbReference type="GO" id="GO:0006364">
    <property type="term" value="P:rRNA processing"/>
    <property type="evidence" value="ECO:0007669"/>
    <property type="project" value="UniProtKB-KW"/>
</dbReference>
<evidence type="ECO:0000256" key="6">
    <source>
        <dbReference type="ARBA" id="ARBA00005536"/>
    </source>
</evidence>
<dbReference type="GO" id="GO:0051301">
    <property type="term" value="P:cell division"/>
    <property type="evidence" value="ECO:0007669"/>
    <property type="project" value="UniProtKB-KW"/>
</dbReference>
<reference evidence="25" key="2">
    <citation type="submission" date="2019-02" db="EMBL/GenBank/DDBJ databases">
        <title>Opniocepnalus argus Var Kimnra genome.</title>
        <authorList>
            <person name="Zhou C."/>
            <person name="Xiao S."/>
        </authorList>
    </citation>
    <scope>NUCLEOTIDE SEQUENCE [LARGE SCALE GENOMIC DNA]</scope>
</reference>
<dbReference type="EMBL" id="CM015713">
    <property type="protein sequence ID" value="KAF3686522.1"/>
    <property type="molecule type" value="Genomic_DNA"/>
</dbReference>
<feature type="compositionally biased region" description="Basic and acidic residues" evidence="23">
    <location>
        <begin position="593"/>
        <end position="618"/>
    </location>
</feature>
<feature type="region of interest" description="Disordered" evidence="23">
    <location>
        <begin position="207"/>
        <end position="251"/>
    </location>
</feature>
<evidence type="ECO:0000313" key="24">
    <source>
        <dbReference type="EMBL" id="KAF3686522.1"/>
    </source>
</evidence>
<dbReference type="Pfam" id="PF04006">
    <property type="entry name" value="Mpp10"/>
    <property type="match status" value="1"/>
</dbReference>
<feature type="coiled-coil region" evidence="22">
    <location>
        <begin position="663"/>
        <end position="697"/>
    </location>
</feature>
<feature type="compositionally biased region" description="Polar residues" evidence="23">
    <location>
        <begin position="984"/>
        <end position="996"/>
    </location>
</feature>
<keyword evidence="25" id="KW-1185">Reference proteome</keyword>